<evidence type="ECO:0000256" key="12">
    <source>
        <dbReference type="ARBA" id="ARBA00071657"/>
    </source>
</evidence>
<feature type="domain" description="ZZ-type" evidence="16">
    <location>
        <begin position="116"/>
        <end position="166"/>
    </location>
</feature>
<dbReference type="OMA" id="NCNGWLT"/>
<dbReference type="InterPro" id="IPR000270">
    <property type="entry name" value="PB1_dom"/>
</dbReference>
<feature type="region of interest" description="Disordered" evidence="15">
    <location>
        <begin position="260"/>
        <end position="347"/>
    </location>
</feature>
<evidence type="ECO:0000256" key="7">
    <source>
        <dbReference type="ARBA" id="ARBA00022833"/>
    </source>
</evidence>
<dbReference type="InterPro" id="IPR052260">
    <property type="entry name" value="Autophagy_Rcpt_SigReg"/>
</dbReference>
<dbReference type="PANTHER" id="PTHR15090:SF0">
    <property type="entry name" value="SEQUESTOSOME-1"/>
    <property type="match status" value="1"/>
</dbReference>
<dbReference type="InterPro" id="IPR053793">
    <property type="entry name" value="PB1-like"/>
</dbReference>
<keyword evidence="5" id="KW-0677">Repeat</keyword>
<dbReference type="Gene3D" id="3.30.60.90">
    <property type="match status" value="1"/>
</dbReference>
<dbReference type="SUPFAM" id="SSF54277">
    <property type="entry name" value="CAD &amp; PB1 domains"/>
    <property type="match status" value="1"/>
</dbReference>
<evidence type="ECO:0000256" key="4">
    <source>
        <dbReference type="ARBA" id="ARBA00022723"/>
    </source>
</evidence>
<keyword evidence="9" id="KW-0539">Nucleus</keyword>
<dbReference type="InterPro" id="IPR043145">
    <property type="entry name" value="Znf_ZZ_sf"/>
</dbReference>
<dbReference type="GO" id="GO:0008270">
    <property type="term" value="F:zinc ion binding"/>
    <property type="evidence" value="ECO:0007669"/>
    <property type="project" value="UniProtKB-KW"/>
</dbReference>
<reference evidence="19" key="2">
    <citation type="journal article" date="2007" name="PLoS Biol.">
        <title>Survey sequencing and comparative analysis of the elephant shark (Callorhinchus milii) genome.</title>
        <authorList>
            <person name="Venkatesh B."/>
            <person name="Kirkness E.F."/>
            <person name="Loh Y.H."/>
            <person name="Halpern A.L."/>
            <person name="Lee A.P."/>
            <person name="Johnson J."/>
            <person name="Dandona N."/>
            <person name="Viswanathan L.D."/>
            <person name="Tay A."/>
            <person name="Venter J.C."/>
            <person name="Strausberg R.L."/>
            <person name="Brenner S."/>
        </authorList>
    </citation>
    <scope>NUCLEOTIDE SEQUENCE [LARGE SCALE GENOMIC DNA]</scope>
</reference>
<dbReference type="CDD" id="cd14320">
    <property type="entry name" value="UBA_SQSTM"/>
    <property type="match status" value="1"/>
</dbReference>
<dbReference type="Gene3D" id="3.10.20.90">
    <property type="entry name" value="Phosphatidylinositol 3-kinase Catalytic Subunit, Chain A, domain 1"/>
    <property type="match status" value="1"/>
</dbReference>
<dbReference type="SUPFAM" id="SSF46934">
    <property type="entry name" value="UBA-like"/>
    <property type="match status" value="1"/>
</dbReference>
<evidence type="ECO:0000256" key="14">
    <source>
        <dbReference type="PROSITE-ProRule" id="PRU00228"/>
    </source>
</evidence>
<evidence type="ECO:0000256" key="11">
    <source>
        <dbReference type="ARBA" id="ARBA00062450"/>
    </source>
</evidence>
<dbReference type="Pfam" id="PF00569">
    <property type="entry name" value="ZZ"/>
    <property type="match status" value="1"/>
</dbReference>
<dbReference type="GO" id="GO:0005634">
    <property type="term" value="C:nucleus"/>
    <property type="evidence" value="ECO:0007669"/>
    <property type="project" value="UniProtKB-SubCell"/>
</dbReference>
<dbReference type="Proteomes" id="UP000314986">
    <property type="component" value="Unassembled WGS sequence"/>
</dbReference>
<evidence type="ECO:0000256" key="15">
    <source>
        <dbReference type="SAM" id="MobiDB-lite"/>
    </source>
</evidence>
<dbReference type="InterPro" id="IPR034866">
    <property type="entry name" value="PB1_p62"/>
</dbReference>
<proteinExistence type="predicted"/>
<reference evidence="19" key="1">
    <citation type="journal article" date="2006" name="Science">
        <title>Ancient noncoding elements conserved in the human genome.</title>
        <authorList>
            <person name="Venkatesh B."/>
            <person name="Kirkness E.F."/>
            <person name="Loh Y.H."/>
            <person name="Halpern A.L."/>
            <person name="Lee A.P."/>
            <person name="Johnson J."/>
            <person name="Dandona N."/>
            <person name="Viswanathan L.D."/>
            <person name="Tay A."/>
            <person name="Venter J.C."/>
            <person name="Strausberg R.L."/>
            <person name="Brenner S."/>
        </authorList>
    </citation>
    <scope>NUCLEOTIDE SEQUENCE [LARGE SCALE GENOMIC DNA]</scope>
</reference>
<evidence type="ECO:0000256" key="2">
    <source>
        <dbReference type="ARBA" id="ARBA00004204"/>
    </source>
</evidence>
<dbReference type="SMART" id="SM00291">
    <property type="entry name" value="ZnF_ZZ"/>
    <property type="match status" value="1"/>
</dbReference>
<dbReference type="GO" id="GO:0007032">
    <property type="term" value="P:endosome organization"/>
    <property type="evidence" value="ECO:0007669"/>
    <property type="project" value="TreeGrafter"/>
</dbReference>
<protein>
    <recommendedName>
        <fullName evidence="12">Protein ref(2)P</fullName>
    </recommendedName>
    <alternativeName>
        <fullName evidence="13">Refractory to sigma P</fullName>
    </alternativeName>
</protein>
<feature type="compositionally biased region" description="Low complexity" evidence="15">
    <location>
        <begin position="204"/>
        <end position="222"/>
    </location>
</feature>
<dbReference type="OrthoDB" id="441278at2759"/>
<dbReference type="FunFam" id="3.10.20.90:FF:000320">
    <property type="entry name" value="Predicted protein"/>
    <property type="match status" value="1"/>
</dbReference>
<dbReference type="FunFam" id="3.30.60.90:FF:000016">
    <property type="entry name" value="Refractory to sigma P"/>
    <property type="match status" value="1"/>
</dbReference>
<comment type="subcellular location">
    <subcellularLocation>
        <location evidence="2">Cytoplasm</location>
        <location evidence="2">Myofibril</location>
        <location evidence="2">Sarcomere</location>
    </subcellularLocation>
    <subcellularLocation>
        <location evidence="1">Nucleus</location>
    </subcellularLocation>
</comment>
<keyword evidence="6 14" id="KW-0863">Zinc-finger</keyword>
<comment type="subunit">
    <text evidence="11">Interacts with aPKC and Traf6.</text>
</comment>
<dbReference type="STRING" id="7868.ENSCMIP00000013654"/>
<dbReference type="GO" id="GO:0000423">
    <property type="term" value="P:mitophagy"/>
    <property type="evidence" value="ECO:0007669"/>
    <property type="project" value="TreeGrafter"/>
</dbReference>
<reference evidence="18" key="4">
    <citation type="submission" date="2025-08" db="UniProtKB">
        <authorList>
            <consortium name="Ensembl"/>
        </authorList>
    </citation>
    <scope>IDENTIFICATION</scope>
</reference>
<evidence type="ECO:0000313" key="19">
    <source>
        <dbReference type="Proteomes" id="UP000314986"/>
    </source>
</evidence>
<evidence type="ECO:0000256" key="1">
    <source>
        <dbReference type="ARBA" id="ARBA00004123"/>
    </source>
</evidence>
<evidence type="ECO:0000256" key="3">
    <source>
        <dbReference type="ARBA" id="ARBA00022490"/>
    </source>
</evidence>
<keyword evidence="7" id="KW-0862">Zinc</keyword>
<keyword evidence="8" id="KW-0804">Transcription</keyword>
<feature type="region of interest" description="Disordered" evidence="15">
    <location>
        <begin position="196"/>
        <end position="222"/>
    </location>
</feature>
<dbReference type="PROSITE" id="PS50135">
    <property type="entry name" value="ZF_ZZ_2"/>
    <property type="match status" value="1"/>
</dbReference>
<dbReference type="GeneTree" id="ENSGT00390000002781"/>
<dbReference type="GO" id="GO:0030017">
    <property type="term" value="C:sarcomere"/>
    <property type="evidence" value="ECO:0007669"/>
    <property type="project" value="UniProtKB-SubCell"/>
</dbReference>
<sequence>MSFNMKAFNVKAYLLGKEDINREIRRFAVDQTVSTSFSFLHEKVARVFQSLRSDTFQMYYKDEEGDMIAFSSDDELMMALSFLQEDTFRIYIKDKKECKLEHRPHTAQEKLAGLLHPNVVCDGCNGPVVGPRYKCTVCADYDLCGMCRGKGLHKEHEMLLFQVPLFNPLEWMPRGKWLRKMRHGGPCQWAQAHAQARASSCSGQQTPTTEHPQPEQPAAAPGAQNEDVNLTFLKNVGQSVADMLSPLGIDVEFSGQRYQATQTPPRSMGGNSDSEQSMSKQSSVSVPDQEGPKSEPMEQDHPFVKLNSAPAFPPTQSGENVELKPGTCGNNDEEWTHLSSKEVDPSTGELQSFQALQLQEASELQQTDGPTGLREAAVYPHLPQDAEPPLIEALSQMLSMGFSDEGGWLTRLLQAKQCDIGSALDALQPAKASAHK</sequence>
<accession>A0A4W3HXA4</accession>
<evidence type="ECO:0000256" key="9">
    <source>
        <dbReference type="ARBA" id="ARBA00023242"/>
    </source>
</evidence>
<evidence type="ECO:0000313" key="18">
    <source>
        <dbReference type="Ensembl" id="ENSCMIP00000013654.1"/>
    </source>
</evidence>
<evidence type="ECO:0000256" key="10">
    <source>
        <dbReference type="ARBA" id="ARBA00054138"/>
    </source>
</evidence>
<evidence type="ECO:0000259" key="16">
    <source>
        <dbReference type="PROSITE" id="PS50135"/>
    </source>
</evidence>
<feature type="compositionally biased region" description="Polar residues" evidence="15">
    <location>
        <begin position="260"/>
        <end position="271"/>
    </location>
</feature>
<dbReference type="InterPro" id="IPR000433">
    <property type="entry name" value="Znf_ZZ"/>
</dbReference>
<dbReference type="Pfam" id="PF16577">
    <property type="entry name" value="UBA_5"/>
    <property type="match status" value="1"/>
</dbReference>
<keyword evidence="3" id="KW-0963">Cytoplasm</keyword>
<dbReference type="RefSeq" id="XP_007906322.1">
    <property type="nucleotide sequence ID" value="XM_007908131.2"/>
</dbReference>
<dbReference type="CDD" id="cd06402">
    <property type="entry name" value="PB1_p62"/>
    <property type="match status" value="1"/>
</dbReference>
<dbReference type="AlphaFoldDB" id="A0A4W3HXA4"/>
<gene>
    <name evidence="18" type="primary">sqstm1</name>
</gene>
<reference evidence="18" key="5">
    <citation type="submission" date="2025-09" db="UniProtKB">
        <authorList>
            <consortium name="Ensembl"/>
        </authorList>
    </citation>
    <scope>IDENTIFICATION</scope>
</reference>
<keyword evidence="4" id="KW-0479">Metal-binding</keyword>
<name>A0A4W3HXA4_CALMI</name>
<dbReference type="PANTHER" id="PTHR15090">
    <property type="entry name" value="SEQUESTOSOME 1-RELATED"/>
    <property type="match status" value="1"/>
</dbReference>
<dbReference type="FunFam" id="1.10.8.10:FF:000034">
    <property type="entry name" value="Sequestosome 1"/>
    <property type="match status" value="1"/>
</dbReference>
<feature type="compositionally biased region" description="Basic and acidic residues" evidence="15">
    <location>
        <begin position="334"/>
        <end position="344"/>
    </location>
</feature>
<organism evidence="18 19">
    <name type="scientific">Callorhinchus milii</name>
    <name type="common">Ghost shark</name>
    <dbReference type="NCBI Taxonomy" id="7868"/>
    <lineage>
        <taxon>Eukaryota</taxon>
        <taxon>Metazoa</taxon>
        <taxon>Chordata</taxon>
        <taxon>Craniata</taxon>
        <taxon>Vertebrata</taxon>
        <taxon>Chondrichthyes</taxon>
        <taxon>Holocephali</taxon>
        <taxon>Chimaeriformes</taxon>
        <taxon>Callorhinchidae</taxon>
        <taxon>Callorhinchus</taxon>
    </lineage>
</organism>
<feature type="domain" description="PB1" evidence="17">
    <location>
        <begin position="7"/>
        <end position="95"/>
    </location>
</feature>
<dbReference type="GeneID" id="103188227"/>
<dbReference type="PROSITE" id="PS01357">
    <property type="entry name" value="ZF_ZZ_1"/>
    <property type="match status" value="1"/>
</dbReference>
<dbReference type="PROSITE" id="PS51745">
    <property type="entry name" value="PB1"/>
    <property type="match status" value="1"/>
</dbReference>
<dbReference type="KEGG" id="cmk:103188227"/>
<evidence type="ECO:0000256" key="8">
    <source>
        <dbReference type="ARBA" id="ARBA00023163"/>
    </source>
</evidence>
<dbReference type="SUPFAM" id="SSF57850">
    <property type="entry name" value="RING/U-box"/>
    <property type="match status" value="1"/>
</dbReference>
<dbReference type="CTD" id="8878"/>
<evidence type="ECO:0000259" key="17">
    <source>
        <dbReference type="PROSITE" id="PS51745"/>
    </source>
</evidence>
<evidence type="ECO:0000256" key="6">
    <source>
        <dbReference type="ARBA" id="ARBA00022771"/>
    </source>
</evidence>
<dbReference type="InParanoid" id="A0A4W3HXA4"/>
<dbReference type="GO" id="GO:0070530">
    <property type="term" value="F:K63-linked polyubiquitin modification-dependent protein binding"/>
    <property type="evidence" value="ECO:0007669"/>
    <property type="project" value="TreeGrafter"/>
</dbReference>
<reference evidence="19" key="3">
    <citation type="journal article" date="2014" name="Nature">
        <title>Elephant shark genome provides unique insights into gnathostome evolution.</title>
        <authorList>
            <consortium name="International Elephant Shark Genome Sequencing Consortium"/>
            <person name="Venkatesh B."/>
            <person name="Lee A.P."/>
            <person name="Ravi V."/>
            <person name="Maurya A.K."/>
            <person name="Lian M.M."/>
            <person name="Swann J.B."/>
            <person name="Ohta Y."/>
            <person name="Flajnik M.F."/>
            <person name="Sutoh Y."/>
            <person name="Kasahara M."/>
            <person name="Hoon S."/>
            <person name="Gangu V."/>
            <person name="Roy S.W."/>
            <person name="Irimia M."/>
            <person name="Korzh V."/>
            <person name="Kondrychyn I."/>
            <person name="Lim Z.W."/>
            <person name="Tay B.H."/>
            <person name="Tohari S."/>
            <person name="Kong K.W."/>
            <person name="Ho S."/>
            <person name="Lorente-Galdos B."/>
            <person name="Quilez J."/>
            <person name="Marques-Bonet T."/>
            <person name="Raney B.J."/>
            <person name="Ingham P.W."/>
            <person name="Tay A."/>
            <person name="Hillier L.W."/>
            <person name="Minx P."/>
            <person name="Boehm T."/>
            <person name="Wilson R.K."/>
            <person name="Brenner S."/>
            <person name="Warren W.C."/>
        </authorList>
    </citation>
    <scope>NUCLEOTIDE SEQUENCE [LARGE SCALE GENOMIC DNA]</scope>
</reference>
<keyword evidence="19" id="KW-1185">Reference proteome</keyword>
<evidence type="ECO:0000256" key="13">
    <source>
        <dbReference type="ARBA" id="ARBA00081379"/>
    </source>
</evidence>
<dbReference type="Ensembl" id="ENSCMIT00000013953.1">
    <property type="protein sequence ID" value="ENSCMIP00000013654.1"/>
    <property type="gene ID" value="ENSCMIG00000006829.1"/>
</dbReference>
<dbReference type="InterPro" id="IPR009060">
    <property type="entry name" value="UBA-like_sf"/>
</dbReference>
<dbReference type="GO" id="GO:0035973">
    <property type="term" value="P:aggrephagy"/>
    <property type="evidence" value="ECO:0007669"/>
    <property type="project" value="TreeGrafter"/>
</dbReference>
<dbReference type="CDD" id="cd02340">
    <property type="entry name" value="ZZ_NBR1_like"/>
    <property type="match status" value="1"/>
</dbReference>
<dbReference type="Gene3D" id="1.10.8.10">
    <property type="entry name" value="DNA helicase RuvA subunit, C-terminal domain"/>
    <property type="match status" value="1"/>
</dbReference>
<dbReference type="Pfam" id="PF00564">
    <property type="entry name" value="PB1"/>
    <property type="match status" value="1"/>
</dbReference>
<evidence type="ECO:0000256" key="5">
    <source>
        <dbReference type="ARBA" id="ARBA00022737"/>
    </source>
</evidence>
<dbReference type="GO" id="GO:0016235">
    <property type="term" value="C:aggresome"/>
    <property type="evidence" value="ECO:0007669"/>
    <property type="project" value="TreeGrafter"/>
</dbReference>
<dbReference type="InterPro" id="IPR033741">
    <property type="entry name" value="SQSTM_UBA"/>
</dbReference>
<dbReference type="SMART" id="SM00666">
    <property type="entry name" value="PB1"/>
    <property type="match status" value="1"/>
</dbReference>
<feature type="compositionally biased region" description="Low complexity" evidence="15">
    <location>
        <begin position="272"/>
        <end position="286"/>
    </location>
</feature>
<dbReference type="FunCoup" id="A0A4W3HXA4">
    <property type="interactions" value="291"/>
</dbReference>
<dbReference type="GO" id="GO:0005080">
    <property type="term" value="F:protein kinase C binding"/>
    <property type="evidence" value="ECO:0007669"/>
    <property type="project" value="TreeGrafter"/>
</dbReference>
<feature type="compositionally biased region" description="Basic and acidic residues" evidence="15">
    <location>
        <begin position="290"/>
        <end position="303"/>
    </location>
</feature>
<dbReference type="GO" id="GO:0044753">
    <property type="term" value="C:amphisome"/>
    <property type="evidence" value="ECO:0007669"/>
    <property type="project" value="TreeGrafter"/>
</dbReference>
<comment type="function">
    <text evidence="10">Required for selective autophagy activation by ubiquitinated proteins. Implicated in sigma rhabdovirus multiplication and necessary for male fertility. Involved in activating transcription of Drs.</text>
</comment>